<evidence type="ECO:0000256" key="2">
    <source>
        <dbReference type="SAM" id="Phobius"/>
    </source>
</evidence>
<evidence type="ECO:0000313" key="4">
    <source>
        <dbReference type="Proteomes" id="UP000494106"/>
    </source>
</evidence>
<dbReference type="AlphaFoldDB" id="A0A8S0ZM69"/>
<keyword evidence="2" id="KW-0472">Membrane</keyword>
<proteinExistence type="predicted"/>
<name>A0A8S0ZM69_ARCPL</name>
<dbReference type="Proteomes" id="UP000494106">
    <property type="component" value="Unassembled WGS sequence"/>
</dbReference>
<reference evidence="3 4" key="1">
    <citation type="submission" date="2020-04" db="EMBL/GenBank/DDBJ databases">
        <authorList>
            <person name="Wallbank WR R."/>
            <person name="Pardo Diaz C."/>
            <person name="Kozak K."/>
            <person name="Martin S."/>
            <person name="Jiggins C."/>
            <person name="Moest M."/>
            <person name="Warren A I."/>
            <person name="Byers J.R.P. K."/>
            <person name="Montejo-Kovacevich G."/>
            <person name="Yen C E."/>
        </authorList>
    </citation>
    <scope>NUCLEOTIDE SEQUENCE [LARGE SCALE GENOMIC DNA]</scope>
</reference>
<keyword evidence="4" id="KW-1185">Reference proteome</keyword>
<evidence type="ECO:0008006" key="5">
    <source>
        <dbReference type="Google" id="ProtNLM"/>
    </source>
</evidence>
<evidence type="ECO:0000256" key="1">
    <source>
        <dbReference type="SAM" id="MobiDB-lite"/>
    </source>
</evidence>
<dbReference type="OrthoDB" id="8065581at2759"/>
<dbReference type="InterPro" id="IPR022048">
    <property type="entry name" value="Envelope_fusion-like"/>
</dbReference>
<gene>
    <name evidence="3" type="ORF">APLA_LOCUS5636</name>
</gene>
<sequence length="463" mass="52504">MFNQHLNQLQNVTNTIKNEVNDIETTLEFLLSSTAANSLAMNLKNIQDVLLDTISEVNYGKFNVHLLKPEQLLEELSIISGQLSKELSLPIDNILTELPKIYHLLKVRARMTKEYFIFEVKIPLVSRDNYEVYKLIPIPKKVRTSMVTLLSVSDYAAINLRKDLFIPLSHIEITECVYLDMTTQLCPFQKPISHIKAHEKLCSINQETQLCKTRSEACQDSWVQLHNLNTYLFFCCEPRTLRLICEDQISTIQLNNRGLMKLGNDCVLKGDDITIISQRPQRSNMTIYADIPKVDIPPVNHIFNHNWTVLLPEPETILSGHEKELQDIGTKVNQLKSETGLVSQVSQHDIHHYVAIYLLVGVCGVTAVAYGVRQWRSRGNRHPGVADARDSAGQASPQANPVATDQVTQRGFTNAAFQFNVKDQSVVMRDHSVSEVQPVHRVVDESTSPIINRPIFSMNDDKP</sequence>
<keyword evidence="2" id="KW-0812">Transmembrane</keyword>
<comment type="caution">
    <text evidence="3">The sequence shown here is derived from an EMBL/GenBank/DDBJ whole genome shotgun (WGS) entry which is preliminary data.</text>
</comment>
<evidence type="ECO:0000313" key="3">
    <source>
        <dbReference type="EMBL" id="CAB3234562.1"/>
    </source>
</evidence>
<feature type="region of interest" description="Disordered" evidence="1">
    <location>
        <begin position="378"/>
        <end position="404"/>
    </location>
</feature>
<feature type="transmembrane region" description="Helical" evidence="2">
    <location>
        <begin position="353"/>
        <end position="372"/>
    </location>
</feature>
<protein>
    <recommendedName>
        <fullName evidence="5">Envelope protein</fullName>
    </recommendedName>
</protein>
<organism evidence="3 4">
    <name type="scientific">Arctia plantaginis</name>
    <name type="common">Wood tiger moth</name>
    <name type="synonym">Phalaena plantaginis</name>
    <dbReference type="NCBI Taxonomy" id="874455"/>
    <lineage>
        <taxon>Eukaryota</taxon>
        <taxon>Metazoa</taxon>
        <taxon>Ecdysozoa</taxon>
        <taxon>Arthropoda</taxon>
        <taxon>Hexapoda</taxon>
        <taxon>Insecta</taxon>
        <taxon>Pterygota</taxon>
        <taxon>Neoptera</taxon>
        <taxon>Endopterygota</taxon>
        <taxon>Lepidoptera</taxon>
        <taxon>Glossata</taxon>
        <taxon>Ditrysia</taxon>
        <taxon>Noctuoidea</taxon>
        <taxon>Erebidae</taxon>
        <taxon>Arctiinae</taxon>
        <taxon>Arctia</taxon>
    </lineage>
</organism>
<feature type="compositionally biased region" description="Polar residues" evidence="1">
    <location>
        <begin position="393"/>
        <end position="404"/>
    </location>
</feature>
<dbReference type="Pfam" id="PF12259">
    <property type="entry name" value="Baculo_F"/>
    <property type="match status" value="1"/>
</dbReference>
<accession>A0A8S0ZM69</accession>
<keyword evidence="2" id="KW-1133">Transmembrane helix</keyword>
<dbReference type="EMBL" id="CADEBC010000483">
    <property type="protein sequence ID" value="CAB3234562.1"/>
    <property type="molecule type" value="Genomic_DNA"/>
</dbReference>